<reference evidence="1" key="2">
    <citation type="journal article" date="2015" name="Data Brief">
        <title>Shoot transcriptome of the giant reed, Arundo donax.</title>
        <authorList>
            <person name="Barrero R.A."/>
            <person name="Guerrero F.D."/>
            <person name="Moolhuijzen P."/>
            <person name="Goolsby J.A."/>
            <person name="Tidwell J."/>
            <person name="Bellgard S.E."/>
            <person name="Bellgard M.I."/>
        </authorList>
    </citation>
    <scope>NUCLEOTIDE SEQUENCE</scope>
    <source>
        <tissue evidence="1">Shoot tissue taken approximately 20 cm above the soil surface</tissue>
    </source>
</reference>
<sequence length="44" mass="4406">MALPSRCRPGMLVIGPLPASLAEPLSAPAATPTFSKGPFSASLP</sequence>
<protein>
    <submittedName>
        <fullName evidence="1">Uncharacterized protein</fullName>
    </submittedName>
</protein>
<dbReference type="AlphaFoldDB" id="A0A0A8YVV6"/>
<reference evidence="1" key="1">
    <citation type="submission" date="2014-09" db="EMBL/GenBank/DDBJ databases">
        <authorList>
            <person name="Magalhaes I.L.F."/>
            <person name="Oliveira U."/>
            <person name="Santos F.R."/>
            <person name="Vidigal T.H.D.A."/>
            <person name="Brescovit A.D."/>
            <person name="Santos A.J."/>
        </authorList>
    </citation>
    <scope>NUCLEOTIDE SEQUENCE</scope>
    <source>
        <tissue evidence="1">Shoot tissue taken approximately 20 cm above the soil surface</tissue>
    </source>
</reference>
<evidence type="ECO:0000313" key="1">
    <source>
        <dbReference type="EMBL" id="JAD31274.1"/>
    </source>
</evidence>
<name>A0A0A8YVV6_ARUDO</name>
<proteinExistence type="predicted"/>
<organism evidence="1">
    <name type="scientific">Arundo donax</name>
    <name type="common">Giant reed</name>
    <name type="synonym">Donax arundinaceus</name>
    <dbReference type="NCBI Taxonomy" id="35708"/>
    <lineage>
        <taxon>Eukaryota</taxon>
        <taxon>Viridiplantae</taxon>
        <taxon>Streptophyta</taxon>
        <taxon>Embryophyta</taxon>
        <taxon>Tracheophyta</taxon>
        <taxon>Spermatophyta</taxon>
        <taxon>Magnoliopsida</taxon>
        <taxon>Liliopsida</taxon>
        <taxon>Poales</taxon>
        <taxon>Poaceae</taxon>
        <taxon>PACMAD clade</taxon>
        <taxon>Arundinoideae</taxon>
        <taxon>Arundineae</taxon>
        <taxon>Arundo</taxon>
    </lineage>
</organism>
<dbReference type="EMBL" id="GBRH01266621">
    <property type="protein sequence ID" value="JAD31274.1"/>
    <property type="molecule type" value="Transcribed_RNA"/>
</dbReference>
<accession>A0A0A8YVV6</accession>